<comment type="caution">
    <text evidence="7">The sequence shown here is derived from an EMBL/GenBank/DDBJ whole genome shotgun (WGS) entry which is preliminary data.</text>
</comment>
<organism evidence="7 8">
    <name type="scientific">Rurimicrobium arvi</name>
    <dbReference type="NCBI Taxonomy" id="2049916"/>
    <lineage>
        <taxon>Bacteria</taxon>
        <taxon>Pseudomonadati</taxon>
        <taxon>Bacteroidota</taxon>
        <taxon>Chitinophagia</taxon>
        <taxon>Chitinophagales</taxon>
        <taxon>Chitinophagaceae</taxon>
        <taxon>Rurimicrobium</taxon>
    </lineage>
</organism>
<dbReference type="Proteomes" id="UP001501410">
    <property type="component" value="Unassembled WGS sequence"/>
</dbReference>
<dbReference type="PANTHER" id="PTHR30097:SF4">
    <property type="entry name" value="SLR6042 PROTEIN"/>
    <property type="match status" value="1"/>
</dbReference>
<dbReference type="InterPro" id="IPR058647">
    <property type="entry name" value="BSH_CzcB-like"/>
</dbReference>
<keyword evidence="3" id="KW-0175">Coiled coil</keyword>
<sequence length="375" mass="42349">MKAFSNKAIKHTDTMFHHIRYRFLALALLIAGCHSGKEKVKVETSFVLSPKMLTSTTTATAGDLPLKNELNFYGKITADANKMIEIFPVVGGNVTKVYVELGDYVQKGQLLATIRSTEVAGFEKEMEDANNDVLVARNNLKVTQEMYEGKLNSERDVIEAKSQLEKANSQQQRIRETYQIYNIRKGATYEVHAPISGYVIQKNINEGMLLRSDKTDNIFDIADINDVWAIANVNESDINEVRLGIDASVTTLSYPDKIYTGKVDKIFNVIDPETKAMKVRIKLNNADNMLKPEMRATIKMSYSEDRSMIAIPSKAIVFDKSKYFVMIFKDRSNIETRQIEVYRQVGDTSYISGGLKEGEKVMTTNQLLVYDALND</sequence>
<keyword evidence="2" id="KW-0813">Transport</keyword>
<evidence type="ECO:0000256" key="3">
    <source>
        <dbReference type="SAM" id="Coils"/>
    </source>
</evidence>
<evidence type="ECO:0000256" key="2">
    <source>
        <dbReference type="ARBA" id="ARBA00022448"/>
    </source>
</evidence>
<dbReference type="EMBL" id="BAABEZ010000022">
    <property type="protein sequence ID" value="GAA4454497.1"/>
    <property type="molecule type" value="Genomic_DNA"/>
</dbReference>
<dbReference type="NCBIfam" id="TIGR01730">
    <property type="entry name" value="RND_mfp"/>
    <property type="match status" value="1"/>
</dbReference>
<evidence type="ECO:0000259" key="6">
    <source>
        <dbReference type="Pfam" id="PF25973"/>
    </source>
</evidence>
<dbReference type="InterPro" id="IPR006143">
    <property type="entry name" value="RND_pump_MFP"/>
</dbReference>
<comment type="similarity">
    <text evidence="1">Belongs to the membrane fusion protein (MFP) (TC 8.A.1) family.</text>
</comment>
<dbReference type="Gene3D" id="2.40.50.100">
    <property type="match status" value="1"/>
</dbReference>
<accession>A0ABP8MTA9</accession>
<evidence type="ECO:0000259" key="5">
    <source>
        <dbReference type="Pfam" id="PF25967"/>
    </source>
</evidence>
<protein>
    <submittedName>
        <fullName evidence="7">Efflux RND transporter periplasmic adaptor subunit</fullName>
    </submittedName>
</protein>
<dbReference type="Pfam" id="PF25973">
    <property type="entry name" value="BSH_CzcB"/>
    <property type="match status" value="1"/>
</dbReference>
<reference evidence="8" key="1">
    <citation type="journal article" date="2019" name="Int. J. Syst. Evol. Microbiol.">
        <title>The Global Catalogue of Microorganisms (GCM) 10K type strain sequencing project: providing services to taxonomists for standard genome sequencing and annotation.</title>
        <authorList>
            <consortium name="The Broad Institute Genomics Platform"/>
            <consortium name="The Broad Institute Genome Sequencing Center for Infectious Disease"/>
            <person name="Wu L."/>
            <person name="Ma J."/>
        </authorList>
    </citation>
    <scope>NUCLEOTIDE SEQUENCE [LARGE SCALE GENOMIC DNA]</scope>
    <source>
        <strain evidence="8">JCM 31921</strain>
    </source>
</reference>
<name>A0ABP8MTA9_9BACT</name>
<dbReference type="Pfam" id="PF25954">
    <property type="entry name" value="Beta-barrel_RND_2"/>
    <property type="match status" value="1"/>
</dbReference>
<dbReference type="PANTHER" id="PTHR30097">
    <property type="entry name" value="CATION EFFLUX SYSTEM PROTEIN CUSB"/>
    <property type="match status" value="1"/>
</dbReference>
<feature type="domain" description="CzcB-like barrel-sandwich hybrid" evidence="6">
    <location>
        <begin position="83"/>
        <end position="223"/>
    </location>
</feature>
<feature type="coiled-coil region" evidence="3">
    <location>
        <begin position="119"/>
        <end position="177"/>
    </location>
</feature>
<proteinExistence type="inferred from homology"/>
<dbReference type="Gene3D" id="2.40.30.170">
    <property type="match status" value="1"/>
</dbReference>
<gene>
    <name evidence="7" type="ORF">GCM10023092_16600</name>
</gene>
<feature type="domain" description="CusB-like beta-barrel" evidence="4">
    <location>
        <begin position="227"/>
        <end position="301"/>
    </location>
</feature>
<evidence type="ECO:0000256" key="1">
    <source>
        <dbReference type="ARBA" id="ARBA00009477"/>
    </source>
</evidence>
<dbReference type="SUPFAM" id="SSF111369">
    <property type="entry name" value="HlyD-like secretion proteins"/>
    <property type="match status" value="1"/>
</dbReference>
<dbReference type="Gene3D" id="2.40.420.20">
    <property type="match status" value="1"/>
</dbReference>
<feature type="domain" description="Multidrug resistance protein MdtA-like C-terminal permuted SH3" evidence="5">
    <location>
        <begin position="309"/>
        <end position="363"/>
    </location>
</feature>
<dbReference type="RefSeq" id="WP_344825288.1">
    <property type="nucleotide sequence ID" value="NZ_BAABEZ010000022.1"/>
</dbReference>
<dbReference type="PROSITE" id="PS51257">
    <property type="entry name" value="PROKAR_LIPOPROTEIN"/>
    <property type="match status" value="1"/>
</dbReference>
<evidence type="ECO:0000259" key="4">
    <source>
        <dbReference type="Pfam" id="PF25954"/>
    </source>
</evidence>
<dbReference type="InterPro" id="IPR051909">
    <property type="entry name" value="MFP_Cation_Efflux"/>
</dbReference>
<dbReference type="InterPro" id="IPR058792">
    <property type="entry name" value="Beta-barrel_RND_2"/>
</dbReference>
<dbReference type="Pfam" id="PF25967">
    <property type="entry name" value="RND-MFP_C"/>
    <property type="match status" value="1"/>
</dbReference>
<evidence type="ECO:0000313" key="8">
    <source>
        <dbReference type="Proteomes" id="UP001501410"/>
    </source>
</evidence>
<keyword evidence="8" id="KW-1185">Reference proteome</keyword>
<dbReference type="InterPro" id="IPR058627">
    <property type="entry name" value="MdtA-like_C"/>
</dbReference>
<evidence type="ECO:0000313" key="7">
    <source>
        <dbReference type="EMBL" id="GAA4454497.1"/>
    </source>
</evidence>